<feature type="binding site" evidence="5">
    <location>
        <position position="98"/>
    </location>
    <ligand>
        <name>Mg(2+)</name>
        <dbReference type="ChEBI" id="CHEBI:18420"/>
    </ligand>
</feature>
<dbReference type="Proteomes" id="UP000199347">
    <property type="component" value="Unassembled WGS sequence"/>
</dbReference>
<dbReference type="AlphaFoldDB" id="A0A1G5MJA6"/>
<keyword evidence="2 5" id="KW-0540">Nuclease</keyword>
<dbReference type="Pfam" id="PF01850">
    <property type="entry name" value="PIN"/>
    <property type="match status" value="1"/>
</dbReference>
<comment type="function">
    <text evidence="5">Toxic component of a toxin-antitoxin (TA) system. An RNase.</text>
</comment>
<dbReference type="Gene3D" id="3.40.50.1010">
    <property type="entry name" value="5'-nuclease"/>
    <property type="match status" value="1"/>
</dbReference>
<comment type="similarity">
    <text evidence="5">Belongs to the PINc/VapC protein family.</text>
</comment>
<keyword evidence="3 5" id="KW-0479">Metal-binding</keyword>
<keyword evidence="5" id="KW-0460">Magnesium</keyword>
<name>A0A1G5MJA6_AFIMA</name>
<proteinExistence type="inferred from homology"/>
<dbReference type="InterPro" id="IPR002716">
    <property type="entry name" value="PIN_dom"/>
</dbReference>
<dbReference type="InterPro" id="IPR022907">
    <property type="entry name" value="VapC_family"/>
</dbReference>
<dbReference type="PANTHER" id="PTHR39664:SF2">
    <property type="entry name" value="NUCLEIC ACID-BINDING PROTEIN, CONTAINING PIN DOMAIN-RELATED"/>
    <property type="match status" value="1"/>
</dbReference>
<dbReference type="GO" id="GO:0000287">
    <property type="term" value="F:magnesium ion binding"/>
    <property type="evidence" value="ECO:0007669"/>
    <property type="project" value="UniProtKB-UniRule"/>
</dbReference>
<dbReference type="GO" id="GO:0016787">
    <property type="term" value="F:hydrolase activity"/>
    <property type="evidence" value="ECO:0007669"/>
    <property type="project" value="UniProtKB-KW"/>
</dbReference>
<dbReference type="CDD" id="cd18683">
    <property type="entry name" value="PIN_VapC-like"/>
    <property type="match status" value="1"/>
</dbReference>
<accession>A0A1G5MJA6</accession>
<evidence type="ECO:0000313" key="8">
    <source>
        <dbReference type="Proteomes" id="UP000199347"/>
    </source>
</evidence>
<reference evidence="7 8" key="1">
    <citation type="submission" date="2016-10" db="EMBL/GenBank/DDBJ databases">
        <authorList>
            <person name="de Groot N.N."/>
        </authorList>
    </citation>
    <scope>NUCLEOTIDE SEQUENCE [LARGE SCALE GENOMIC DNA]</scope>
    <source>
        <strain evidence="7 8">DSM 2698</strain>
    </source>
</reference>
<organism evidence="7 8">
    <name type="scientific">Afifella marina DSM 2698</name>
    <dbReference type="NCBI Taxonomy" id="1120955"/>
    <lineage>
        <taxon>Bacteria</taxon>
        <taxon>Pseudomonadati</taxon>
        <taxon>Pseudomonadota</taxon>
        <taxon>Alphaproteobacteria</taxon>
        <taxon>Hyphomicrobiales</taxon>
        <taxon>Afifellaceae</taxon>
        <taxon>Afifella</taxon>
    </lineage>
</organism>
<dbReference type="EC" id="3.1.-.-" evidence="5"/>
<evidence type="ECO:0000313" key="7">
    <source>
        <dbReference type="EMBL" id="SCZ25266.1"/>
    </source>
</evidence>
<dbReference type="EMBL" id="FMVW01000001">
    <property type="protein sequence ID" value="SCZ25266.1"/>
    <property type="molecule type" value="Genomic_DNA"/>
</dbReference>
<dbReference type="HAMAP" id="MF_00265">
    <property type="entry name" value="VapC_Nob1"/>
    <property type="match status" value="1"/>
</dbReference>
<dbReference type="PANTHER" id="PTHR39664">
    <property type="match status" value="1"/>
</dbReference>
<evidence type="ECO:0000256" key="2">
    <source>
        <dbReference type="ARBA" id="ARBA00022722"/>
    </source>
</evidence>
<dbReference type="RefSeq" id="WP_170130389.1">
    <property type="nucleotide sequence ID" value="NZ_FMVW01000001.1"/>
</dbReference>
<dbReference type="STRING" id="1120955.SAMN03080610_00770"/>
<dbReference type="SUPFAM" id="SSF88723">
    <property type="entry name" value="PIN domain-like"/>
    <property type="match status" value="1"/>
</dbReference>
<evidence type="ECO:0000256" key="3">
    <source>
        <dbReference type="ARBA" id="ARBA00022723"/>
    </source>
</evidence>
<keyword evidence="5" id="KW-0800">Toxin</keyword>
<dbReference type="InterPro" id="IPR029060">
    <property type="entry name" value="PIN-like_dom_sf"/>
</dbReference>
<evidence type="ECO:0000256" key="5">
    <source>
        <dbReference type="HAMAP-Rule" id="MF_00265"/>
    </source>
</evidence>
<evidence type="ECO:0000256" key="4">
    <source>
        <dbReference type="ARBA" id="ARBA00022801"/>
    </source>
</evidence>
<dbReference type="GO" id="GO:0090729">
    <property type="term" value="F:toxin activity"/>
    <property type="evidence" value="ECO:0007669"/>
    <property type="project" value="UniProtKB-KW"/>
</dbReference>
<sequence length="131" mass="14421">MIGLDTNVLIRVFIDDNSDQVSAARRLVESASSEGLFVSDIVLVELVWTLTSRFKASKDAILDVLDRILDGSPFVLESRQDVRRATQLFAAGRADFPDCMIALRGIRFGAAATFSFDRRAVEASLFLPVPV</sequence>
<dbReference type="GO" id="GO:0004540">
    <property type="term" value="F:RNA nuclease activity"/>
    <property type="evidence" value="ECO:0007669"/>
    <property type="project" value="InterPro"/>
</dbReference>
<keyword evidence="8" id="KW-1185">Reference proteome</keyword>
<feature type="domain" description="PIN" evidence="6">
    <location>
        <begin position="4"/>
        <end position="120"/>
    </location>
</feature>
<keyword evidence="4 5" id="KW-0378">Hydrolase</keyword>
<keyword evidence="1 5" id="KW-1277">Toxin-antitoxin system</keyword>
<evidence type="ECO:0000256" key="1">
    <source>
        <dbReference type="ARBA" id="ARBA00022649"/>
    </source>
</evidence>
<protein>
    <recommendedName>
        <fullName evidence="5">Ribonuclease VapC</fullName>
        <shortName evidence="5">RNase VapC</shortName>
        <ecNumber evidence="5">3.1.-.-</ecNumber>
    </recommendedName>
    <alternativeName>
        <fullName evidence="5">Toxin VapC</fullName>
    </alternativeName>
</protein>
<comment type="cofactor">
    <cofactor evidence="5">
        <name>Mg(2+)</name>
        <dbReference type="ChEBI" id="CHEBI:18420"/>
    </cofactor>
</comment>
<evidence type="ECO:0000259" key="6">
    <source>
        <dbReference type="Pfam" id="PF01850"/>
    </source>
</evidence>
<feature type="binding site" evidence="5">
    <location>
        <position position="5"/>
    </location>
    <ligand>
        <name>Mg(2+)</name>
        <dbReference type="ChEBI" id="CHEBI:18420"/>
    </ligand>
</feature>
<gene>
    <name evidence="5" type="primary">vapC</name>
    <name evidence="7" type="ORF">SAMN03080610_00770</name>
</gene>